<dbReference type="InterPro" id="IPR052410">
    <property type="entry name" value="DRC5"/>
</dbReference>
<dbReference type="GO" id="GO:0005930">
    <property type="term" value="C:axoneme"/>
    <property type="evidence" value="ECO:0007669"/>
    <property type="project" value="UniProtKB-SubCell"/>
</dbReference>
<evidence type="ECO:0000256" key="3">
    <source>
        <dbReference type="ARBA" id="ARBA00023212"/>
    </source>
</evidence>
<dbReference type="Proteomes" id="UP000232323">
    <property type="component" value="Unassembled WGS sequence"/>
</dbReference>
<name>A0A250XEI9_9CHLO</name>
<comment type="subcellular location">
    <subcellularLocation>
        <location evidence="1">Cytoplasm</location>
        <location evidence="1">Cytoskeleton</location>
        <location evidence="1">Cilium axoneme</location>
    </subcellularLocation>
</comment>
<keyword evidence="3" id="KW-0206">Cytoskeleton</keyword>
<dbReference type="SMART" id="SM00368">
    <property type="entry name" value="LRR_RI"/>
    <property type="match status" value="14"/>
</dbReference>
<gene>
    <name evidence="4" type="ORF">CEUSTIGMA_g8763.t1</name>
</gene>
<dbReference type="PANTHER" id="PTHR24107">
    <property type="entry name" value="YNEIN REGULATORY COMPLEX SUBUNIT 5"/>
    <property type="match status" value="1"/>
</dbReference>
<evidence type="ECO:0008006" key="6">
    <source>
        <dbReference type="Google" id="ProtNLM"/>
    </source>
</evidence>
<dbReference type="AlphaFoldDB" id="A0A250XEI9"/>
<protein>
    <recommendedName>
        <fullName evidence="6">F-box domain-containing protein</fullName>
    </recommendedName>
</protein>
<organism evidence="4 5">
    <name type="scientific">Chlamydomonas eustigma</name>
    <dbReference type="NCBI Taxonomy" id="1157962"/>
    <lineage>
        <taxon>Eukaryota</taxon>
        <taxon>Viridiplantae</taxon>
        <taxon>Chlorophyta</taxon>
        <taxon>core chlorophytes</taxon>
        <taxon>Chlorophyceae</taxon>
        <taxon>CS clade</taxon>
        <taxon>Chlamydomonadales</taxon>
        <taxon>Chlamydomonadaceae</taxon>
        <taxon>Chlamydomonas</taxon>
    </lineage>
</organism>
<accession>A0A250XEI9</accession>
<dbReference type="InterPro" id="IPR032675">
    <property type="entry name" value="LRR_dom_sf"/>
</dbReference>
<dbReference type="Gene3D" id="3.80.10.10">
    <property type="entry name" value="Ribonuclease Inhibitor"/>
    <property type="match status" value="5"/>
</dbReference>
<dbReference type="PANTHER" id="PTHR24107:SF2">
    <property type="entry name" value="NLR FAMILY CARD DOMAIN CONTAINING 3"/>
    <property type="match status" value="1"/>
</dbReference>
<dbReference type="OrthoDB" id="120976at2759"/>
<proteinExistence type="predicted"/>
<evidence type="ECO:0000313" key="5">
    <source>
        <dbReference type="Proteomes" id="UP000232323"/>
    </source>
</evidence>
<evidence type="ECO:0000256" key="2">
    <source>
        <dbReference type="ARBA" id="ARBA00022490"/>
    </source>
</evidence>
<dbReference type="SUPFAM" id="SSF52047">
    <property type="entry name" value="RNI-like"/>
    <property type="match status" value="3"/>
</dbReference>
<dbReference type="Pfam" id="PF13516">
    <property type="entry name" value="LRR_6"/>
    <property type="match status" value="10"/>
</dbReference>
<evidence type="ECO:0000256" key="1">
    <source>
        <dbReference type="ARBA" id="ARBA00004430"/>
    </source>
</evidence>
<comment type="caution">
    <text evidence="4">The sequence shown here is derived from an EMBL/GenBank/DDBJ whole genome shotgun (WGS) entry which is preliminary data.</text>
</comment>
<keyword evidence="2" id="KW-0963">Cytoplasm</keyword>
<keyword evidence="5" id="KW-1185">Reference proteome</keyword>
<dbReference type="EMBL" id="BEGY01000064">
    <property type="protein sequence ID" value="GAX81332.1"/>
    <property type="molecule type" value="Genomic_DNA"/>
</dbReference>
<reference evidence="4 5" key="1">
    <citation type="submission" date="2017-08" db="EMBL/GenBank/DDBJ databases">
        <title>Acidophilic green algal genome provides insights into adaptation to an acidic environment.</title>
        <authorList>
            <person name="Hirooka S."/>
            <person name="Hirose Y."/>
            <person name="Kanesaki Y."/>
            <person name="Higuchi S."/>
            <person name="Fujiwara T."/>
            <person name="Onuma R."/>
            <person name="Era A."/>
            <person name="Ohbayashi R."/>
            <person name="Uzuka A."/>
            <person name="Nozaki H."/>
            <person name="Yoshikawa H."/>
            <person name="Miyagishima S.Y."/>
        </authorList>
    </citation>
    <scope>NUCLEOTIDE SEQUENCE [LARGE SCALE GENOMIC DNA]</scope>
    <source>
        <strain evidence="4 5">NIES-2499</strain>
    </source>
</reference>
<dbReference type="InterPro" id="IPR001611">
    <property type="entry name" value="Leu-rich_rpt"/>
</dbReference>
<evidence type="ECO:0000313" key="4">
    <source>
        <dbReference type="EMBL" id="GAX81332.1"/>
    </source>
</evidence>
<sequence length="867" mass="93144">MEQPSTTLSDLPLHLIASNLLRDVEGWLSAGNARLSCRELRDAVDAVNLDLGPAAHARNFASSDNSKTRSINFPQSWANLEKGGLLKIPDKFDAKGAAGNLPEIMRPFSIPSSELPALPKARQDFAARALDTLLHMLNRMAGLRSLDLSQFPCKGQKLGCLLAAVLSGMSGEQSSSASDFGQGDCTSLENLMPRVPSFLAWRTLVSLDLRGCTLGDLGSQALACSIKEARVLEYLDLSCNRVGDLGGVALADVLAGHDSLRFLCLRLNDLKHEAGEAIGKALSTNTTLIYLDLGGNEVGAATSIADSLILNTTLKYFDLSATGISHSFSHSLAKGISQNKILQGLVLSNTASRQSDEAQWWWRCSSSGSELTVSTEYLNVMDWSALCFLLSTNTALRLLDLRFCTIVGLDGDSAGMLLQAMHDNQLLALDSLDLSLCVLEQHARFILYMLPILPICWLELSGSDNMAGLMGSWDQISERLNLRPRLRHLGLGENSISDVGAVALARALGSNTCLTSLDLHGEAQALHEHKIGDLGFTAIAEALQLNTTLRRLDLSRNNVCVSGATDLSRALIVNFTLTHLDLSENKGVGAEGCAALGMALAKNGTLKSLNVSSCNLRDDGAKAIAEALMNNQNGLQELMLSGNDIGAVGCTAIGNALKKCGRLTALDLSFNDINKDIGSGASSLRGVQSLAMALTSDRSLRSLILTGNASYTREPAYLKLIQALSCNSTLRRLEIGDQYPDFPPSTKFYDALLRMLHVKRAEQFLDRGPCAITRLGLSNCMVSDRCCLELGEILKYNTSLCHLDLQANRIGAEGSAVLSALLVWNTSVRLLDLRRNNCSTSSHGSSASAAKAKFLETALDDRICRDT</sequence>